<dbReference type="GO" id="GO:0000978">
    <property type="term" value="F:RNA polymerase II cis-regulatory region sequence-specific DNA binding"/>
    <property type="evidence" value="ECO:0007669"/>
    <property type="project" value="InterPro"/>
</dbReference>
<feature type="region of interest" description="Disordered" evidence="13">
    <location>
        <begin position="279"/>
        <end position="310"/>
    </location>
</feature>
<feature type="compositionally biased region" description="Polar residues" evidence="13">
    <location>
        <begin position="150"/>
        <end position="173"/>
    </location>
</feature>
<dbReference type="GO" id="GO:0003700">
    <property type="term" value="F:DNA-binding transcription factor activity"/>
    <property type="evidence" value="ECO:0007669"/>
    <property type="project" value="InterPro"/>
</dbReference>
<evidence type="ECO:0000256" key="2">
    <source>
        <dbReference type="ARBA" id="ARBA00005993"/>
    </source>
</evidence>
<evidence type="ECO:0000259" key="15">
    <source>
        <dbReference type="PROSITE" id="PS51030"/>
    </source>
</evidence>
<feature type="compositionally biased region" description="Basic and acidic residues" evidence="13">
    <location>
        <begin position="279"/>
        <end position="306"/>
    </location>
</feature>
<name>A0AAD4N300_9BILA</name>
<keyword evidence="10 12" id="KW-0539">Nucleus</keyword>
<dbReference type="Proteomes" id="UP001201812">
    <property type="component" value="Unassembled WGS sequence"/>
</dbReference>
<keyword evidence="14" id="KW-1133">Transmembrane helix</keyword>
<dbReference type="Pfam" id="PF00104">
    <property type="entry name" value="Hormone_recep"/>
    <property type="match status" value="1"/>
</dbReference>
<dbReference type="CDD" id="cd00637">
    <property type="entry name" value="7tm_classA_rhodopsin-like"/>
    <property type="match status" value="1"/>
</dbReference>
<dbReference type="InterPro" id="IPR013088">
    <property type="entry name" value="Znf_NHR/GATA"/>
</dbReference>
<keyword evidence="18" id="KW-1185">Reference proteome</keyword>
<feature type="domain" description="NR LBD" evidence="16">
    <location>
        <begin position="351"/>
        <end position="599"/>
    </location>
</feature>
<dbReference type="InterPro" id="IPR000536">
    <property type="entry name" value="Nucl_hrmn_rcpt_lig-bd"/>
</dbReference>
<dbReference type="PROSITE" id="PS00031">
    <property type="entry name" value="NUCLEAR_REC_DBD_1"/>
    <property type="match status" value="1"/>
</dbReference>
<keyword evidence="7 12" id="KW-0238">DNA-binding</keyword>
<evidence type="ECO:0000256" key="10">
    <source>
        <dbReference type="ARBA" id="ARBA00023242"/>
    </source>
</evidence>
<evidence type="ECO:0000256" key="7">
    <source>
        <dbReference type="ARBA" id="ARBA00023125"/>
    </source>
</evidence>
<comment type="function">
    <text evidence="11">Orphan nuclear receptor.</text>
</comment>
<evidence type="ECO:0000256" key="3">
    <source>
        <dbReference type="ARBA" id="ARBA00022723"/>
    </source>
</evidence>
<dbReference type="FunFam" id="3.30.50.10:FF:000030">
    <property type="entry name" value="Nuclear Hormone Receptor family"/>
    <property type="match status" value="1"/>
</dbReference>
<dbReference type="InterPro" id="IPR035500">
    <property type="entry name" value="NHR-like_dom_sf"/>
</dbReference>
<dbReference type="Gene3D" id="3.30.50.10">
    <property type="entry name" value="Erythroid Transcription Factor GATA-1, subunit A"/>
    <property type="match status" value="1"/>
</dbReference>
<evidence type="ECO:0000256" key="6">
    <source>
        <dbReference type="ARBA" id="ARBA00023015"/>
    </source>
</evidence>
<protein>
    <submittedName>
        <fullName evidence="17">Zinc finger, c4 type (Two domains) domain-containing protein</fullName>
    </submittedName>
</protein>
<dbReference type="SMART" id="SM00399">
    <property type="entry name" value="ZnF_C4"/>
    <property type="match status" value="1"/>
</dbReference>
<keyword evidence="6 12" id="KW-0805">Transcription regulation</keyword>
<dbReference type="InterPro" id="IPR001628">
    <property type="entry name" value="Znf_hrmn_rcpt"/>
</dbReference>
<dbReference type="PANTHER" id="PTHR47519">
    <property type="entry name" value="NUCLEAR HORMONE RECEPTOR FAMILY MEMBER NHR-31-RELATED"/>
    <property type="match status" value="1"/>
</dbReference>
<evidence type="ECO:0000256" key="1">
    <source>
        <dbReference type="ARBA" id="ARBA00004123"/>
    </source>
</evidence>
<dbReference type="GO" id="GO:0005634">
    <property type="term" value="C:nucleus"/>
    <property type="evidence" value="ECO:0007669"/>
    <property type="project" value="UniProtKB-SubCell"/>
</dbReference>
<dbReference type="SUPFAM" id="SSF57716">
    <property type="entry name" value="Glucocorticoid receptor-like (DNA-binding domain)"/>
    <property type="match status" value="1"/>
</dbReference>
<evidence type="ECO:0000256" key="12">
    <source>
        <dbReference type="RuleBase" id="RU004334"/>
    </source>
</evidence>
<evidence type="ECO:0000313" key="17">
    <source>
        <dbReference type="EMBL" id="KAI1713177.1"/>
    </source>
</evidence>
<feature type="transmembrane region" description="Helical" evidence="14">
    <location>
        <begin position="658"/>
        <end position="683"/>
    </location>
</feature>
<keyword evidence="14" id="KW-0472">Membrane</keyword>
<accession>A0AAD4N300</accession>
<evidence type="ECO:0000313" key="18">
    <source>
        <dbReference type="Proteomes" id="UP001201812"/>
    </source>
</evidence>
<dbReference type="GO" id="GO:0008270">
    <property type="term" value="F:zinc ion binding"/>
    <property type="evidence" value="ECO:0007669"/>
    <property type="project" value="UniProtKB-KW"/>
</dbReference>
<dbReference type="PANTHER" id="PTHR47519:SF5">
    <property type="entry name" value="NUCLEAR HORMONE RECEPTOR E75"/>
    <property type="match status" value="1"/>
</dbReference>
<dbReference type="InterPro" id="IPR052496">
    <property type="entry name" value="Orphan_Nuclear_Rcpt"/>
</dbReference>
<keyword evidence="8 12" id="KW-0804">Transcription</keyword>
<dbReference type="InterPro" id="IPR049636">
    <property type="entry name" value="HNF4-like_DBD"/>
</dbReference>
<comment type="similarity">
    <text evidence="2 12">Belongs to the nuclear hormone receptor family.</text>
</comment>
<dbReference type="AlphaFoldDB" id="A0AAD4N300"/>
<dbReference type="CDD" id="cd06960">
    <property type="entry name" value="NR_DBD_HNF4A"/>
    <property type="match status" value="1"/>
</dbReference>
<dbReference type="CDD" id="cd06157">
    <property type="entry name" value="NR_LBD"/>
    <property type="match status" value="1"/>
</dbReference>
<keyword evidence="14" id="KW-0812">Transmembrane</keyword>
<feature type="transmembrane region" description="Helical" evidence="14">
    <location>
        <begin position="711"/>
        <end position="727"/>
    </location>
</feature>
<dbReference type="Gene3D" id="1.10.565.10">
    <property type="entry name" value="Retinoid X Receptor"/>
    <property type="match status" value="1"/>
</dbReference>
<dbReference type="Gene3D" id="1.20.1070.10">
    <property type="entry name" value="Rhodopsin 7-helix transmembrane proteins"/>
    <property type="match status" value="1"/>
</dbReference>
<feature type="transmembrane region" description="Helical" evidence="14">
    <location>
        <begin position="616"/>
        <end position="637"/>
    </location>
</feature>
<evidence type="ECO:0000256" key="4">
    <source>
        <dbReference type="ARBA" id="ARBA00022771"/>
    </source>
</evidence>
<dbReference type="SUPFAM" id="SSF48508">
    <property type="entry name" value="Nuclear receptor ligand-binding domain"/>
    <property type="match status" value="1"/>
</dbReference>
<evidence type="ECO:0000256" key="13">
    <source>
        <dbReference type="SAM" id="MobiDB-lite"/>
    </source>
</evidence>
<evidence type="ECO:0000256" key="5">
    <source>
        <dbReference type="ARBA" id="ARBA00022833"/>
    </source>
</evidence>
<proteinExistence type="inferred from homology"/>
<keyword evidence="4 12" id="KW-0863">Zinc-finger</keyword>
<keyword evidence="5 12" id="KW-0862">Zinc</keyword>
<reference evidence="17" key="1">
    <citation type="submission" date="2022-01" db="EMBL/GenBank/DDBJ databases">
        <title>Genome Sequence Resource for Two Populations of Ditylenchus destructor, the Migratory Endoparasitic Phytonematode.</title>
        <authorList>
            <person name="Zhang H."/>
            <person name="Lin R."/>
            <person name="Xie B."/>
        </authorList>
    </citation>
    <scope>NUCLEOTIDE SEQUENCE</scope>
    <source>
        <strain evidence="17">BazhouSP</strain>
    </source>
</reference>
<dbReference type="PROSITE" id="PS51030">
    <property type="entry name" value="NUCLEAR_REC_DBD_2"/>
    <property type="match status" value="1"/>
</dbReference>
<comment type="subcellular location">
    <subcellularLocation>
        <location evidence="1 12">Nucleus</location>
    </subcellularLocation>
</comment>
<sequence length="778" mass="86400">MSSAGVDPPNTNATIATTSTNSLLWPPLANQSDNFSNSAAQFLMNHPLAASIFGNPALLQADQKSLFNTPVTSSQQPFHQLLANNKISPFMQSPMSNPMQIPTDKMGEGQSVGNSMGTPDFMSPVGSPPSLPASCSATIPLSHGMHMNPDHSSLTSAEERVQSNSTQSFNSESWMDDSPRNENMPKLTKAKDGTDGTSPSSQHDDDNSSICNVCGDEASGRHYGAATCFGCKGFFRRTVRANKTYNCRYEERCEIDKVGRNICRACRFRKCLDVGMEPDAIRPDRDKTGKQKNPRHSEEKDLKSEDSADASTSAERDLILQTLLEIERICLQLKDLKTEKDFDQTSEEHQPDHSLIDALHQPSVIYPRTEINYNGNQPVLSHTEFQEGFSRLITLCIDYSNTLKPIADLEPNEKIKLIQSYISSFMVFSTAFRSVSSDRDDSILLPNGTFVGSGANLGSFIDLRGCADKFEAHMLNERTNLICSQVVNTLQHSMRQLEITEVEYVTLKAIIALDPSASGISAETSSILGGARDSVQNALFLHLMDRYSSQRAIARYGRLLMLTANVAKIGAFLSTAVESVSSLYSAKLSTAPLIFRFFNLSEAKSVTFLELHGRPISTNTILCCVALMWVIISLWTMPNVFVFEVKKGQCLNSQIVQIRWIVYAFFDTLVFRLGALVVSVVLFCRIMGQLKFLAGIFPEISDQILKHRKKIIVLAFLLAILFFICSLERPLKLFFRLVLKANLPYWTLLLENSRNVLRSADEIFVAIKMSSAMSFCFL</sequence>
<dbReference type="Pfam" id="PF00105">
    <property type="entry name" value="zf-C4"/>
    <property type="match status" value="1"/>
</dbReference>
<comment type="caution">
    <text evidence="17">The sequence shown here is derived from an EMBL/GenBank/DDBJ whole genome shotgun (WGS) entry which is preliminary data.</text>
</comment>
<keyword evidence="3 12" id="KW-0479">Metal-binding</keyword>
<dbReference type="SMART" id="SM00430">
    <property type="entry name" value="HOLI"/>
    <property type="match status" value="1"/>
</dbReference>
<dbReference type="EMBL" id="JAKKPZ010000016">
    <property type="protein sequence ID" value="KAI1713177.1"/>
    <property type="molecule type" value="Genomic_DNA"/>
</dbReference>
<evidence type="ECO:0000256" key="9">
    <source>
        <dbReference type="ARBA" id="ARBA00023170"/>
    </source>
</evidence>
<evidence type="ECO:0000259" key="16">
    <source>
        <dbReference type="PROSITE" id="PS51843"/>
    </source>
</evidence>
<dbReference type="PRINTS" id="PR00047">
    <property type="entry name" value="STROIDFINGER"/>
</dbReference>
<gene>
    <name evidence="17" type="ORF">DdX_09249</name>
</gene>
<evidence type="ECO:0000256" key="14">
    <source>
        <dbReference type="SAM" id="Phobius"/>
    </source>
</evidence>
<organism evidence="17 18">
    <name type="scientific">Ditylenchus destructor</name>
    <dbReference type="NCBI Taxonomy" id="166010"/>
    <lineage>
        <taxon>Eukaryota</taxon>
        <taxon>Metazoa</taxon>
        <taxon>Ecdysozoa</taxon>
        <taxon>Nematoda</taxon>
        <taxon>Chromadorea</taxon>
        <taxon>Rhabditida</taxon>
        <taxon>Tylenchina</taxon>
        <taxon>Tylenchomorpha</taxon>
        <taxon>Sphaerularioidea</taxon>
        <taxon>Anguinidae</taxon>
        <taxon>Anguininae</taxon>
        <taxon>Ditylenchus</taxon>
    </lineage>
</organism>
<dbReference type="PROSITE" id="PS51843">
    <property type="entry name" value="NR_LBD"/>
    <property type="match status" value="1"/>
</dbReference>
<feature type="region of interest" description="Disordered" evidence="13">
    <location>
        <begin position="140"/>
        <end position="209"/>
    </location>
</feature>
<feature type="domain" description="Nuclear receptor" evidence="15">
    <location>
        <begin position="208"/>
        <end position="283"/>
    </location>
</feature>
<evidence type="ECO:0000256" key="11">
    <source>
        <dbReference type="ARBA" id="ARBA00037512"/>
    </source>
</evidence>
<keyword evidence="9 12" id="KW-0675">Receptor</keyword>
<evidence type="ECO:0000256" key="8">
    <source>
        <dbReference type="ARBA" id="ARBA00023163"/>
    </source>
</evidence>